<dbReference type="InParanoid" id="H1XYT4"/>
<keyword evidence="3 7" id="KW-0812">Transmembrane</keyword>
<dbReference type="STRING" id="880073.Cabys_3787"/>
<dbReference type="EMBL" id="CP018099">
    <property type="protein sequence ID" value="APF20532.1"/>
    <property type="molecule type" value="Genomic_DNA"/>
</dbReference>
<dbReference type="AlphaFoldDB" id="H1XYT4"/>
<keyword evidence="4 7" id="KW-1133">Transmembrane helix</keyword>
<evidence type="ECO:0000256" key="4">
    <source>
        <dbReference type="ARBA" id="ARBA00022989"/>
    </source>
</evidence>
<comment type="subcellular location">
    <subcellularLocation>
        <location evidence="1">Endomembrane system</location>
        <topology evidence="1">Multi-pass membrane protein</topology>
    </subcellularLocation>
    <subcellularLocation>
        <location evidence="2">Golgi apparatus membrane</location>
    </subcellularLocation>
</comment>
<name>H1XYT4_CALAY</name>
<dbReference type="PANTHER" id="PTHR16133">
    <property type="entry name" value="SOLUTE CARRIER FAMILY 39 ZINC TRANSPORTER , MEMBER 9-RELATED"/>
    <property type="match status" value="1"/>
</dbReference>
<dbReference type="PaxDb" id="880073-Calab_1329"/>
<dbReference type="GO" id="GO:0046873">
    <property type="term" value="F:metal ion transmembrane transporter activity"/>
    <property type="evidence" value="ECO:0007669"/>
    <property type="project" value="InterPro"/>
</dbReference>
<dbReference type="KEGG" id="caby:Cabys_3787"/>
<proteinExistence type="predicted"/>
<keyword evidence="6 7" id="KW-0472">Membrane</keyword>
<dbReference type="GO" id="GO:0016020">
    <property type="term" value="C:membrane"/>
    <property type="evidence" value="ECO:0007669"/>
    <property type="project" value="InterPro"/>
</dbReference>
<dbReference type="OrthoDB" id="5739025at2"/>
<organism evidence="9 10">
    <name type="scientific">Caldithrix abyssi DSM 13497</name>
    <dbReference type="NCBI Taxonomy" id="880073"/>
    <lineage>
        <taxon>Bacteria</taxon>
        <taxon>Pseudomonadati</taxon>
        <taxon>Calditrichota</taxon>
        <taxon>Calditrichia</taxon>
        <taxon>Calditrichales</taxon>
        <taxon>Calditrichaceae</taxon>
        <taxon>Caldithrix</taxon>
    </lineage>
</organism>
<evidence type="ECO:0000313" key="8">
    <source>
        <dbReference type="EMBL" id="APF20532.1"/>
    </source>
</evidence>
<feature type="transmembrane region" description="Helical" evidence="7">
    <location>
        <begin position="12"/>
        <end position="30"/>
    </location>
</feature>
<dbReference type="GO" id="GO:0006829">
    <property type="term" value="P:zinc ion transport"/>
    <property type="evidence" value="ECO:0007669"/>
    <property type="project" value="InterPro"/>
</dbReference>
<accession>H1XYT4</accession>
<gene>
    <name evidence="8" type="ORF">Cabys_3787</name>
    <name evidence="9" type="ORF">Calab_1329</name>
</gene>
<feature type="transmembrane region" description="Helical" evidence="7">
    <location>
        <begin position="37"/>
        <end position="57"/>
    </location>
</feature>
<evidence type="ECO:0000313" key="10">
    <source>
        <dbReference type="Proteomes" id="UP000004671"/>
    </source>
</evidence>
<evidence type="ECO:0000256" key="5">
    <source>
        <dbReference type="ARBA" id="ARBA00023034"/>
    </source>
</evidence>
<evidence type="ECO:0000256" key="2">
    <source>
        <dbReference type="ARBA" id="ARBA00004394"/>
    </source>
</evidence>
<feature type="transmembrane region" description="Helical" evidence="7">
    <location>
        <begin position="224"/>
        <end position="242"/>
    </location>
</feature>
<evidence type="ECO:0000313" key="11">
    <source>
        <dbReference type="Proteomes" id="UP000183868"/>
    </source>
</evidence>
<protein>
    <submittedName>
        <fullName evidence="8">Zinc and cadmium transporter</fullName>
    </submittedName>
    <submittedName>
        <fullName evidence="9">Zinc/iron permease</fullName>
    </submittedName>
</protein>
<dbReference type="FunCoup" id="H1XYT4">
    <property type="interactions" value="224"/>
</dbReference>
<dbReference type="HOGENOM" id="CLU_015114_0_5_0"/>
<dbReference type="PANTHER" id="PTHR16133:SF0">
    <property type="entry name" value="ZINC_IRON REGULATED TRANSPORTER-RELATED PROTEIN 102B, ISOFORM E"/>
    <property type="match status" value="1"/>
</dbReference>
<evidence type="ECO:0000256" key="6">
    <source>
        <dbReference type="ARBA" id="ARBA00023136"/>
    </source>
</evidence>
<reference evidence="8 11" key="2">
    <citation type="submission" date="2016-11" db="EMBL/GenBank/DDBJ databases">
        <title>Genomic analysis of Caldithrix abyssi and proposal of a novel bacterial phylum Caldithrichaeota.</title>
        <authorList>
            <person name="Kublanov I."/>
            <person name="Sigalova O."/>
            <person name="Gavrilov S."/>
            <person name="Lebedinsky A."/>
            <person name="Ivanova N."/>
            <person name="Daum C."/>
            <person name="Reddy T."/>
            <person name="Klenk H.P."/>
            <person name="Goker M."/>
            <person name="Reva O."/>
            <person name="Miroshnichenko M."/>
            <person name="Kyprides N."/>
            <person name="Woyke T."/>
            <person name="Gelfand M."/>
        </authorList>
    </citation>
    <scope>NUCLEOTIDE SEQUENCE [LARGE SCALE GENOMIC DNA]</scope>
    <source>
        <strain evidence="8 11">LF13</strain>
    </source>
</reference>
<dbReference type="InterPro" id="IPR045891">
    <property type="entry name" value="ZIP9"/>
</dbReference>
<keyword evidence="5" id="KW-0333">Golgi apparatus</keyword>
<evidence type="ECO:0000313" key="9">
    <source>
        <dbReference type="EMBL" id="EHO40953.1"/>
    </source>
</evidence>
<evidence type="ECO:0000256" key="3">
    <source>
        <dbReference type="ARBA" id="ARBA00022692"/>
    </source>
</evidence>
<evidence type="ECO:0000256" key="1">
    <source>
        <dbReference type="ARBA" id="ARBA00004127"/>
    </source>
</evidence>
<dbReference type="InterPro" id="IPR003689">
    <property type="entry name" value="ZIP"/>
</dbReference>
<dbReference type="RefSeq" id="WP_006928030.1">
    <property type="nucleotide sequence ID" value="NZ_CM001402.1"/>
</dbReference>
<feature type="transmembrane region" description="Helical" evidence="7">
    <location>
        <begin position="63"/>
        <end position="82"/>
    </location>
</feature>
<dbReference type="EMBL" id="CM001402">
    <property type="protein sequence ID" value="EHO40953.1"/>
    <property type="molecule type" value="Genomic_DNA"/>
</dbReference>
<sequence>MNSHQLFELTAYSFSIVVTAWIGGIIPLFYKKNHRVLHWFISLGAGVLLGAAFLHMIPEASEMIGKNVGIYVLGGFLMLFVLEKFIMTHPCPSEHCEFHRVGLSAFLGLSLHSLVTGIALGTGVMVPKLGLVVFLAIILHKLPASLSLTSLFIKENYSTKKLFVYLTAFSLMVPLGALITYLFLQQTSVKTIGALTAFSAGTFLHVAADDLLPEVHQHSHDKYSRLFVFGIGILTTWLVTLLE</sequence>
<reference evidence="9 10" key="1">
    <citation type="submission" date="2011-09" db="EMBL/GenBank/DDBJ databases">
        <title>The permanent draft genome of Caldithrix abyssi DSM 13497.</title>
        <authorList>
            <consortium name="US DOE Joint Genome Institute (JGI-PGF)"/>
            <person name="Lucas S."/>
            <person name="Han J."/>
            <person name="Lapidus A."/>
            <person name="Bruce D."/>
            <person name="Goodwin L."/>
            <person name="Pitluck S."/>
            <person name="Peters L."/>
            <person name="Kyrpides N."/>
            <person name="Mavromatis K."/>
            <person name="Ivanova N."/>
            <person name="Mikhailova N."/>
            <person name="Chertkov O."/>
            <person name="Detter J.C."/>
            <person name="Tapia R."/>
            <person name="Han C."/>
            <person name="Land M."/>
            <person name="Hauser L."/>
            <person name="Markowitz V."/>
            <person name="Cheng J.-F."/>
            <person name="Hugenholtz P."/>
            <person name="Woyke T."/>
            <person name="Wu D."/>
            <person name="Spring S."/>
            <person name="Brambilla E."/>
            <person name="Klenk H.-P."/>
            <person name="Eisen J.A."/>
        </authorList>
    </citation>
    <scope>NUCLEOTIDE SEQUENCE [LARGE SCALE GENOMIC DNA]</scope>
    <source>
        <strain evidence="9 10">DSM 13497</strain>
    </source>
</reference>
<feature type="transmembrane region" description="Helical" evidence="7">
    <location>
        <begin position="190"/>
        <end position="212"/>
    </location>
</feature>
<evidence type="ECO:0000256" key="7">
    <source>
        <dbReference type="SAM" id="Phobius"/>
    </source>
</evidence>
<feature type="transmembrane region" description="Helical" evidence="7">
    <location>
        <begin position="162"/>
        <end position="184"/>
    </location>
</feature>
<dbReference type="eggNOG" id="COG0428">
    <property type="taxonomic scope" value="Bacteria"/>
</dbReference>
<dbReference type="Proteomes" id="UP000004671">
    <property type="component" value="Chromosome"/>
</dbReference>
<dbReference type="GO" id="GO:0012505">
    <property type="term" value="C:endomembrane system"/>
    <property type="evidence" value="ECO:0007669"/>
    <property type="project" value="UniProtKB-SubCell"/>
</dbReference>
<dbReference type="Proteomes" id="UP000183868">
    <property type="component" value="Chromosome"/>
</dbReference>
<feature type="transmembrane region" description="Helical" evidence="7">
    <location>
        <begin position="103"/>
        <end position="125"/>
    </location>
</feature>
<keyword evidence="10" id="KW-1185">Reference proteome</keyword>
<dbReference type="Pfam" id="PF02535">
    <property type="entry name" value="Zip"/>
    <property type="match status" value="2"/>
</dbReference>